<dbReference type="GO" id="GO:0046982">
    <property type="term" value="F:protein heterodimerization activity"/>
    <property type="evidence" value="ECO:0007669"/>
    <property type="project" value="InterPro"/>
</dbReference>
<feature type="region of interest" description="Disordered" evidence="8">
    <location>
        <begin position="172"/>
        <end position="235"/>
    </location>
</feature>
<dbReference type="PRINTS" id="PR00615">
    <property type="entry name" value="CCAATSUBUNTA"/>
</dbReference>
<dbReference type="GO" id="GO:0000978">
    <property type="term" value="F:RNA polymerase II cis-regulatory region sequence-specific DNA binding"/>
    <property type="evidence" value="ECO:0007669"/>
    <property type="project" value="TreeGrafter"/>
</dbReference>
<dbReference type="InterPro" id="IPR003956">
    <property type="entry name" value="Transcrpt_fac_NFYB/HAP3_CS"/>
</dbReference>
<keyword evidence="5" id="KW-0010">Activator</keyword>
<feature type="compositionally biased region" description="Basic and acidic residues" evidence="8">
    <location>
        <begin position="202"/>
        <end position="235"/>
    </location>
</feature>
<proteinExistence type="inferred from homology"/>
<feature type="domain" description="Transcription factor CBF/NF-Y/archaeal histone" evidence="9">
    <location>
        <begin position="25"/>
        <end position="89"/>
    </location>
</feature>
<feature type="compositionally biased region" description="Low complexity" evidence="8">
    <location>
        <begin position="172"/>
        <end position="196"/>
    </location>
</feature>
<protein>
    <recommendedName>
        <fullName evidence="9">Transcription factor CBF/NF-Y/archaeal histone domain-containing protein</fullName>
    </recommendedName>
</protein>
<dbReference type="GO" id="GO:0001228">
    <property type="term" value="F:DNA-binding transcription activator activity, RNA polymerase II-specific"/>
    <property type="evidence" value="ECO:0007669"/>
    <property type="project" value="InterPro"/>
</dbReference>
<dbReference type="SUPFAM" id="SSF47113">
    <property type="entry name" value="Histone-fold"/>
    <property type="match status" value="1"/>
</dbReference>
<dbReference type="STRING" id="109895.A0A507DTK2"/>
<dbReference type="Proteomes" id="UP000318582">
    <property type="component" value="Unassembled WGS sequence"/>
</dbReference>
<comment type="caution">
    <text evidence="10">The sequence shown here is derived from an EMBL/GenBank/DDBJ whole genome shotgun (WGS) entry which is preliminary data.</text>
</comment>
<evidence type="ECO:0000256" key="4">
    <source>
        <dbReference type="ARBA" id="ARBA00023125"/>
    </source>
</evidence>
<gene>
    <name evidence="10" type="ORF">PhCBS80983_g05738</name>
</gene>
<feature type="region of interest" description="Disordered" evidence="8">
    <location>
        <begin position="116"/>
        <end position="141"/>
    </location>
</feature>
<keyword evidence="3" id="KW-0805">Transcription regulation</keyword>
<dbReference type="GO" id="GO:0016602">
    <property type="term" value="C:CCAAT-binding factor complex"/>
    <property type="evidence" value="ECO:0007669"/>
    <property type="project" value="InterPro"/>
</dbReference>
<keyword evidence="6" id="KW-0804">Transcription</keyword>
<keyword evidence="11" id="KW-1185">Reference proteome</keyword>
<accession>A0A507DTK2</accession>
<comment type="similarity">
    <text evidence="2">Belongs to the NFYB/HAP3 subunit family.</text>
</comment>
<dbReference type="EMBL" id="QEAQ01000138">
    <property type="protein sequence ID" value="TPX54791.1"/>
    <property type="molecule type" value="Genomic_DNA"/>
</dbReference>
<dbReference type="InterPro" id="IPR009072">
    <property type="entry name" value="Histone-fold"/>
</dbReference>
<dbReference type="AlphaFoldDB" id="A0A507DTK2"/>
<dbReference type="Pfam" id="PF00808">
    <property type="entry name" value="CBFD_NFYB_HMF"/>
    <property type="match status" value="1"/>
</dbReference>
<dbReference type="InterPro" id="IPR027113">
    <property type="entry name" value="Transc_fact_NFYB/HAP3"/>
</dbReference>
<dbReference type="PROSITE" id="PS00685">
    <property type="entry name" value="NFYB_HAP3"/>
    <property type="match status" value="1"/>
</dbReference>
<reference evidence="10 11" key="1">
    <citation type="journal article" date="2019" name="Sci. Rep.">
        <title>Comparative genomics of chytrid fungi reveal insights into the obligate biotrophic and pathogenic lifestyle of Synchytrium endobioticum.</title>
        <authorList>
            <person name="van de Vossenberg B.T.L.H."/>
            <person name="Warris S."/>
            <person name="Nguyen H.D.T."/>
            <person name="van Gent-Pelzer M.P.E."/>
            <person name="Joly D.L."/>
            <person name="van de Geest H.C."/>
            <person name="Bonants P.J.M."/>
            <person name="Smith D.S."/>
            <person name="Levesque C.A."/>
            <person name="van der Lee T.A.J."/>
        </authorList>
    </citation>
    <scope>NUCLEOTIDE SEQUENCE [LARGE SCALE GENOMIC DNA]</scope>
    <source>
        <strain evidence="10 11">CBS 809.83</strain>
    </source>
</reference>
<evidence type="ECO:0000313" key="10">
    <source>
        <dbReference type="EMBL" id="TPX54791.1"/>
    </source>
</evidence>
<keyword evidence="4" id="KW-0238">DNA-binding</keyword>
<evidence type="ECO:0000259" key="9">
    <source>
        <dbReference type="Pfam" id="PF00808"/>
    </source>
</evidence>
<keyword evidence="7" id="KW-0539">Nucleus</keyword>
<dbReference type="FunFam" id="1.10.20.10:FF:000110">
    <property type="entry name" value="Nuclear factor Y, subunit B1"/>
    <property type="match status" value="1"/>
</dbReference>
<evidence type="ECO:0000256" key="1">
    <source>
        <dbReference type="ARBA" id="ARBA00004123"/>
    </source>
</evidence>
<evidence type="ECO:0000256" key="3">
    <source>
        <dbReference type="ARBA" id="ARBA00023015"/>
    </source>
</evidence>
<dbReference type="PANTHER" id="PTHR11064:SF9">
    <property type="entry name" value="NUCLEAR TRANSCRIPTION FACTOR Y SUBUNIT BETA"/>
    <property type="match status" value="1"/>
</dbReference>
<name>A0A507DTK2_9FUNG</name>
<evidence type="ECO:0000256" key="2">
    <source>
        <dbReference type="ARBA" id="ARBA00009053"/>
    </source>
</evidence>
<evidence type="ECO:0000256" key="5">
    <source>
        <dbReference type="ARBA" id="ARBA00023159"/>
    </source>
</evidence>
<feature type="region of interest" description="Disordered" evidence="8">
    <location>
        <begin position="1"/>
        <end position="23"/>
    </location>
</feature>
<feature type="compositionally biased region" description="Basic and acidic residues" evidence="8">
    <location>
        <begin position="12"/>
        <end position="23"/>
    </location>
</feature>
<evidence type="ECO:0000313" key="11">
    <source>
        <dbReference type="Proteomes" id="UP000318582"/>
    </source>
</evidence>
<dbReference type="InterPro" id="IPR003958">
    <property type="entry name" value="CBFA_NFYB_domain"/>
</dbReference>
<evidence type="ECO:0000256" key="8">
    <source>
        <dbReference type="SAM" id="MobiDB-lite"/>
    </source>
</evidence>
<evidence type="ECO:0000256" key="7">
    <source>
        <dbReference type="ARBA" id="ARBA00023242"/>
    </source>
</evidence>
<dbReference type="Gene3D" id="1.10.20.10">
    <property type="entry name" value="Histone, subunit A"/>
    <property type="match status" value="1"/>
</dbReference>
<comment type="subcellular location">
    <subcellularLocation>
        <location evidence="1">Nucleus</location>
    </subcellularLocation>
</comment>
<dbReference type="PANTHER" id="PTHR11064">
    <property type="entry name" value="CCAAT-BINDING TRANSCRIPTION FACTOR-RELATED"/>
    <property type="match status" value="1"/>
</dbReference>
<organism evidence="10 11">
    <name type="scientific">Powellomyces hirtus</name>
    <dbReference type="NCBI Taxonomy" id="109895"/>
    <lineage>
        <taxon>Eukaryota</taxon>
        <taxon>Fungi</taxon>
        <taxon>Fungi incertae sedis</taxon>
        <taxon>Chytridiomycota</taxon>
        <taxon>Chytridiomycota incertae sedis</taxon>
        <taxon>Chytridiomycetes</taxon>
        <taxon>Spizellomycetales</taxon>
        <taxon>Powellomycetaceae</taxon>
        <taxon>Powellomyces</taxon>
    </lineage>
</organism>
<sequence length="235" mass="26267">MTDSAGGSSEHLLSDADDPREQDRYLPTANVARLMKKALPDNSKVAKEAKDCIMECVSEFISFVTSEASDRCVAEKRKTINGEDILWALQSLGFDSYCEVMKVYLSRYREVTKLERATSLPPPKPPLDQEAPQNPSDSESAAVANQAFLYALAMQQQQQQYQQQMLQLREQQQQQQGGPQVVPQQQPQQQQQQQQPTADGTGVEKEKVKEEGVDMRTVKEESVGMDKAKKEGVNG</sequence>
<dbReference type="CDD" id="cd22907">
    <property type="entry name" value="HFD_NFYB"/>
    <property type="match status" value="1"/>
</dbReference>
<evidence type="ECO:0000256" key="6">
    <source>
        <dbReference type="ARBA" id="ARBA00023163"/>
    </source>
</evidence>